<evidence type="ECO:0000313" key="12">
    <source>
        <dbReference type="EMBL" id="CAG6783912.1"/>
    </source>
</evidence>
<dbReference type="GO" id="GO:0005313">
    <property type="term" value="F:L-glutamate transmembrane transporter activity"/>
    <property type="evidence" value="ECO:0007669"/>
    <property type="project" value="TreeGrafter"/>
</dbReference>
<sequence length="295" mass="32585">MSDLNEFSILSKTINGGLSSIIGITLLYPLDLVKTRLQIQHLDPSAPKISFISFFRKTLKAEGFFGMYRGSSVSYVLVTPEKALYLASNDFFRHHLSDGSPEELSVRKSVVAGALAAICTLTLQTPMELIKIKMQDSSFEKKANALSICVDIYKSKGVQGFYQGTVATGCRDLTFSCILFPLFAYIKHRGPKTQSGSQETKNYWSFLSGSVAGSAAAFTSTPFDVIKTRLQVNRGLYAGVWDAGQKIYRTEGVRALFKGGLCRVMIMAPMFGILQMIYQMNISESLLGGIRKRQD</sequence>
<evidence type="ECO:0000256" key="6">
    <source>
        <dbReference type="ARBA" id="ARBA00022792"/>
    </source>
</evidence>
<dbReference type="Gene3D" id="1.50.40.10">
    <property type="entry name" value="Mitochondrial carrier domain"/>
    <property type="match status" value="1"/>
</dbReference>
<dbReference type="Pfam" id="PF00153">
    <property type="entry name" value="Mito_carr"/>
    <property type="match status" value="3"/>
</dbReference>
<evidence type="ECO:0000256" key="8">
    <source>
        <dbReference type="ARBA" id="ARBA00023128"/>
    </source>
</evidence>
<evidence type="ECO:0000256" key="1">
    <source>
        <dbReference type="ARBA" id="ARBA00004448"/>
    </source>
</evidence>
<dbReference type="PRINTS" id="PR00926">
    <property type="entry name" value="MITOCARRIER"/>
</dbReference>
<evidence type="ECO:0000256" key="9">
    <source>
        <dbReference type="ARBA" id="ARBA00023136"/>
    </source>
</evidence>
<feature type="repeat" description="Solcar" evidence="10">
    <location>
        <begin position="200"/>
        <end position="284"/>
    </location>
</feature>
<dbReference type="EMBL" id="HBUF01294483">
    <property type="protein sequence ID" value="CAG6689884.1"/>
    <property type="molecule type" value="Transcribed_RNA"/>
</dbReference>
<dbReference type="PANTHER" id="PTHR45678">
    <property type="entry name" value="MITOCHONDRIAL 2-OXODICARBOXYLATE CARRIER 1-RELATED"/>
    <property type="match status" value="1"/>
</dbReference>
<evidence type="ECO:0000256" key="11">
    <source>
        <dbReference type="RuleBase" id="RU000488"/>
    </source>
</evidence>
<keyword evidence="9 10" id="KW-0472">Membrane</keyword>
<keyword evidence="4 10" id="KW-0812">Transmembrane</keyword>
<comment type="subcellular location">
    <subcellularLocation>
        <location evidence="1">Mitochondrion inner membrane</location>
        <topology evidence="1">Multi-pass membrane protein</topology>
    </subcellularLocation>
</comment>
<dbReference type="EMBL" id="HBUF01635018">
    <property type="protein sequence ID" value="CAG6783914.1"/>
    <property type="molecule type" value="Transcribed_RNA"/>
</dbReference>
<dbReference type="GO" id="GO:0005743">
    <property type="term" value="C:mitochondrial inner membrane"/>
    <property type="evidence" value="ECO:0007669"/>
    <property type="project" value="UniProtKB-SubCell"/>
</dbReference>
<reference evidence="12" key="1">
    <citation type="submission" date="2021-05" db="EMBL/GenBank/DDBJ databases">
        <authorList>
            <person name="Alioto T."/>
            <person name="Alioto T."/>
            <person name="Gomez Garrido J."/>
        </authorList>
    </citation>
    <scope>NUCLEOTIDE SEQUENCE</scope>
</reference>
<evidence type="ECO:0000256" key="2">
    <source>
        <dbReference type="ARBA" id="ARBA00006375"/>
    </source>
</evidence>
<dbReference type="InterPro" id="IPR002067">
    <property type="entry name" value="MCP"/>
</dbReference>
<feature type="repeat" description="Solcar" evidence="10">
    <location>
        <begin position="7"/>
        <end position="95"/>
    </location>
</feature>
<keyword evidence="6" id="KW-0999">Mitochondrion inner membrane</keyword>
<dbReference type="InterPro" id="IPR023395">
    <property type="entry name" value="MCP_dom_sf"/>
</dbReference>
<dbReference type="SUPFAM" id="SSF103506">
    <property type="entry name" value="Mitochondrial carrier"/>
    <property type="match status" value="1"/>
</dbReference>
<dbReference type="PROSITE" id="PS50920">
    <property type="entry name" value="SOLCAR"/>
    <property type="match status" value="3"/>
</dbReference>
<keyword evidence="7" id="KW-1133">Transmembrane helix</keyword>
<evidence type="ECO:0000256" key="5">
    <source>
        <dbReference type="ARBA" id="ARBA00022737"/>
    </source>
</evidence>
<dbReference type="AlphaFoldDB" id="A0A8D9FBE9"/>
<feature type="repeat" description="Solcar" evidence="10">
    <location>
        <begin position="104"/>
        <end position="189"/>
    </location>
</feature>
<evidence type="ECO:0000256" key="4">
    <source>
        <dbReference type="ARBA" id="ARBA00022692"/>
    </source>
</evidence>
<evidence type="ECO:0000256" key="3">
    <source>
        <dbReference type="ARBA" id="ARBA00022448"/>
    </source>
</evidence>
<protein>
    <submittedName>
        <fullName evidence="12">Mitochondrial glutamate carrier 1</fullName>
    </submittedName>
</protein>
<proteinExistence type="inferred from homology"/>
<keyword evidence="5" id="KW-0677">Repeat</keyword>
<accession>A0A8D9FBE9</accession>
<dbReference type="EMBL" id="HBUF01294484">
    <property type="protein sequence ID" value="CAG6689885.1"/>
    <property type="molecule type" value="Transcribed_RNA"/>
</dbReference>
<organism evidence="12">
    <name type="scientific">Cacopsylla melanoneura</name>
    <dbReference type="NCBI Taxonomy" id="428564"/>
    <lineage>
        <taxon>Eukaryota</taxon>
        <taxon>Metazoa</taxon>
        <taxon>Ecdysozoa</taxon>
        <taxon>Arthropoda</taxon>
        <taxon>Hexapoda</taxon>
        <taxon>Insecta</taxon>
        <taxon>Pterygota</taxon>
        <taxon>Neoptera</taxon>
        <taxon>Paraneoptera</taxon>
        <taxon>Hemiptera</taxon>
        <taxon>Sternorrhyncha</taxon>
        <taxon>Psylloidea</taxon>
        <taxon>Psyllidae</taxon>
        <taxon>Psyllinae</taxon>
        <taxon>Cacopsylla</taxon>
    </lineage>
</organism>
<dbReference type="GO" id="GO:0015183">
    <property type="term" value="F:L-aspartate transmembrane transporter activity"/>
    <property type="evidence" value="ECO:0007669"/>
    <property type="project" value="TreeGrafter"/>
</dbReference>
<evidence type="ECO:0000256" key="10">
    <source>
        <dbReference type="PROSITE-ProRule" id="PRU00282"/>
    </source>
</evidence>
<dbReference type="InterPro" id="IPR051028">
    <property type="entry name" value="Mito_Solute_Carrier"/>
</dbReference>
<dbReference type="EMBL" id="HBUF01635017">
    <property type="protein sequence ID" value="CAG6783912.1"/>
    <property type="molecule type" value="Transcribed_RNA"/>
</dbReference>
<dbReference type="InterPro" id="IPR018108">
    <property type="entry name" value="MCP_transmembrane"/>
</dbReference>
<name>A0A8D9FBE9_9HEMI</name>
<dbReference type="PANTHER" id="PTHR45678:SF5">
    <property type="entry name" value="AT03939P-RELATED"/>
    <property type="match status" value="1"/>
</dbReference>
<dbReference type="GO" id="GO:0043490">
    <property type="term" value="P:malate-aspartate shuttle"/>
    <property type="evidence" value="ECO:0007669"/>
    <property type="project" value="TreeGrafter"/>
</dbReference>
<keyword evidence="8" id="KW-0496">Mitochondrion</keyword>
<keyword evidence="3 11" id="KW-0813">Transport</keyword>
<evidence type="ECO:0000256" key="7">
    <source>
        <dbReference type="ARBA" id="ARBA00022989"/>
    </source>
</evidence>
<comment type="similarity">
    <text evidence="2 11">Belongs to the mitochondrial carrier (TC 2.A.29) family.</text>
</comment>